<dbReference type="EMBL" id="PSZD01000009">
    <property type="protein sequence ID" value="PPJ27511.1"/>
    <property type="molecule type" value="Genomic_DNA"/>
</dbReference>
<reference evidence="2 3" key="1">
    <citation type="submission" date="2018-02" db="EMBL/GenBank/DDBJ databases">
        <title>8 Nocardia nova and 1 Nocardia cyriacigeorgica strain used for evolution to TMP-SMX.</title>
        <authorList>
            <person name="Mehta H."/>
            <person name="Weng J."/>
            <person name="Shamoo Y."/>
        </authorList>
    </citation>
    <scope>NUCLEOTIDE SEQUENCE [LARGE SCALE GENOMIC DNA]</scope>
    <source>
        <strain evidence="2 3">BAA2227</strain>
    </source>
</reference>
<dbReference type="SMART" id="SM00347">
    <property type="entry name" value="HTH_MARR"/>
    <property type="match status" value="1"/>
</dbReference>
<accession>A0A2S6A5B7</accession>
<dbReference type="Pfam" id="PF01047">
    <property type="entry name" value="MarR"/>
    <property type="match status" value="1"/>
</dbReference>
<dbReference type="PANTHER" id="PTHR33164:SF103">
    <property type="entry name" value="REGULATORY PROTEIN MARR"/>
    <property type="match status" value="1"/>
</dbReference>
<dbReference type="InterPro" id="IPR000835">
    <property type="entry name" value="HTH_MarR-typ"/>
</dbReference>
<dbReference type="PROSITE" id="PS50995">
    <property type="entry name" value="HTH_MARR_2"/>
    <property type="match status" value="1"/>
</dbReference>
<keyword evidence="3" id="KW-1185">Reference proteome</keyword>
<proteinExistence type="predicted"/>
<dbReference type="GO" id="GO:0006950">
    <property type="term" value="P:response to stress"/>
    <property type="evidence" value="ECO:0007669"/>
    <property type="project" value="TreeGrafter"/>
</dbReference>
<dbReference type="GO" id="GO:0003700">
    <property type="term" value="F:DNA-binding transcription factor activity"/>
    <property type="evidence" value="ECO:0007669"/>
    <property type="project" value="InterPro"/>
</dbReference>
<protein>
    <recommendedName>
        <fullName evidence="1">HTH marR-type domain-containing protein</fullName>
    </recommendedName>
</protein>
<feature type="domain" description="HTH marR-type" evidence="1">
    <location>
        <begin position="13"/>
        <end position="154"/>
    </location>
</feature>
<name>A0A2S6A5B7_9NOCA</name>
<dbReference type="GeneID" id="66719629"/>
<dbReference type="Gene3D" id="1.10.10.10">
    <property type="entry name" value="Winged helix-like DNA-binding domain superfamily/Winged helix DNA-binding domain"/>
    <property type="match status" value="1"/>
</dbReference>
<gene>
    <name evidence="2" type="ORF">C5F51_15695</name>
</gene>
<organism evidence="2 3">
    <name type="scientific">Nocardia nova</name>
    <dbReference type="NCBI Taxonomy" id="37330"/>
    <lineage>
        <taxon>Bacteria</taxon>
        <taxon>Bacillati</taxon>
        <taxon>Actinomycetota</taxon>
        <taxon>Actinomycetes</taxon>
        <taxon>Mycobacteriales</taxon>
        <taxon>Nocardiaceae</taxon>
        <taxon>Nocardia</taxon>
    </lineage>
</organism>
<dbReference type="AlphaFoldDB" id="A0A2S6A5B7"/>
<sequence>MKGPSADTGELGEVALADVIARLRRAMRRAARTAEPAATLSVAQLELLSCVGDHPGVRPGQVARLLQLAPNTVTTLANALTQRGMMARAGGDDRRAVTLTLTAAGRQAVQEWQATNTAILRAALSSLHPGWQHLLTAATPALAELTSAVDALTEPPRDDRSASS</sequence>
<evidence type="ECO:0000313" key="2">
    <source>
        <dbReference type="EMBL" id="PPJ27511.1"/>
    </source>
</evidence>
<dbReference type="InterPro" id="IPR036390">
    <property type="entry name" value="WH_DNA-bd_sf"/>
</dbReference>
<evidence type="ECO:0000313" key="3">
    <source>
        <dbReference type="Proteomes" id="UP000238356"/>
    </source>
</evidence>
<dbReference type="InterPro" id="IPR036388">
    <property type="entry name" value="WH-like_DNA-bd_sf"/>
</dbReference>
<dbReference type="RefSeq" id="WP_064905926.1">
    <property type="nucleotide sequence ID" value="NZ_JADLQW010000026.1"/>
</dbReference>
<dbReference type="SUPFAM" id="SSF46785">
    <property type="entry name" value="Winged helix' DNA-binding domain"/>
    <property type="match status" value="1"/>
</dbReference>
<evidence type="ECO:0000259" key="1">
    <source>
        <dbReference type="PROSITE" id="PS50995"/>
    </source>
</evidence>
<dbReference type="Proteomes" id="UP000238356">
    <property type="component" value="Unassembled WGS sequence"/>
</dbReference>
<comment type="caution">
    <text evidence="2">The sequence shown here is derived from an EMBL/GenBank/DDBJ whole genome shotgun (WGS) entry which is preliminary data.</text>
</comment>
<dbReference type="InterPro" id="IPR039422">
    <property type="entry name" value="MarR/SlyA-like"/>
</dbReference>
<dbReference type="PANTHER" id="PTHR33164">
    <property type="entry name" value="TRANSCRIPTIONAL REGULATOR, MARR FAMILY"/>
    <property type="match status" value="1"/>
</dbReference>